<dbReference type="Pfam" id="PF22435">
    <property type="entry name" value="MRM3-like_sub_bind"/>
    <property type="match status" value="1"/>
</dbReference>
<dbReference type="GO" id="GO:0005737">
    <property type="term" value="C:cytoplasm"/>
    <property type="evidence" value="ECO:0007669"/>
    <property type="project" value="UniProtKB-ARBA"/>
</dbReference>
<evidence type="ECO:0000256" key="2">
    <source>
        <dbReference type="ARBA" id="ARBA00022603"/>
    </source>
</evidence>
<organism evidence="5 6">
    <name type="scientific">Microlunatus endophyticus</name>
    <dbReference type="NCBI Taxonomy" id="1716077"/>
    <lineage>
        <taxon>Bacteria</taxon>
        <taxon>Bacillati</taxon>
        <taxon>Actinomycetota</taxon>
        <taxon>Actinomycetes</taxon>
        <taxon>Propionibacteriales</taxon>
        <taxon>Propionibacteriaceae</taxon>
        <taxon>Microlunatus</taxon>
    </lineage>
</organism>
<evidence type="ECO:0000259" key="4">
    <source>
        <dbReference type="SMART" id="SM00967"/>
    </source>
</evidence>
<dbReference type="Proteomes" id="UP000613840">
    <property type="component" value="Unassembled WGS sequence"/>
</dbReference>
<dbReference type="CDD" id="cd18095">
    <property type="entry name" value="SpoU-like_rRNA-MTase"/>
    <property type="match status" value="1"/>
</dbReference>
<keyword evidence="2 5" id="KW-0489">Methyltransferase</keyword>
<sequence length="277" mass="30517">MTRLQIVTITETDDVRLADYVRLRDVNLRRHLEAERGLFIAEGEKVIRRALDAGYQPRSFLLAERWLESLADRLDDHQTTPIYLVTEKLAEEITGFHVHRGALAAMHRQDPYTTADLLGWDRLVILEDIVDHTNVGAILRNAAGLGWQGALLSPRSADPLYRRAIKVSMGSVFSLPWARLDDWGSAIPLLNDHGFTTVALALTDDALNLDQVRERLAAHGTGKIAVMLGTEGAGLSEQWIAQASLVARIPMQAGIDSLNVAAASAIACYALNQPPTR</sequence>
<dbReference type="EMBL" id="BMMZ01000006">
    <property type="protein sequence ID" value="GGL67917.1"/>
    <property type="molecule type" value="Genomic_DNA"/>
</dbReference>
<dbReference type="GO" id="GO:0006396">
    <property type="term" value="P:RNA processing"/>
    <property type="evidence" value="ECO:0007669"/>
    <property type="project" value="InterPro"/>
</dbReference>
<dbReference type="InterPro" id="IPR013123">
    <property type="entry name" value="SpoU_subst-bd"/>
</dbReference>
<dbReference type="Pfam" id="PF00588">
    <property type="entry name" value="SpoU_methylase"/>
    <property type="match status" value="1"/>
</dbReference>
<dbReference type="RefSeq" id="WP_188895982.1">
    <property type="nucleotide sequence ID" value="NZ_BMMZ01000006.1"/>
</dbReference>
<dbReference type="GO" id="GO:0008173">
    <property type="term" value="F:RNA methyltransferase activity"/>
    <property type="evidence" value="ECO:0007669"/>
    <property type="project" value="InterPro"/>
</dbReference>
<dbReference type="GO" id="GO:0032259">
    <property type="term" value="P:methylation"/>
    <property type="evidence" value="ECO:0007669"/>
    <property type="project" value="UniProtKB-KW"/>
</dbReference>
<protein>
    <submittedName>
        <fullName evidence="5">rRNA methyltransferase</fullName>
    </submittedName>
</protein>
<dbReference type="PANTHER" id="PTHR43191:SF12">
    <property type="entry name" value="RRNA METHYLASE"/>
    <property type="match status" value="1"/>
</dbReference>
<dbReference type="GO" id="GO:0003723">
    <property type="term" value="F:RNA binding"/>
    <property type="evidence" value="ECO:0007669"/>
    <property type="project" value="InterPro"/>
</dbReference>
<dbReference type="InterPro" id="IPR053888">
    <property type="entry name" value="MRM3-like_sub_bind"/>
</dbReference>
<dbReference type="Gene3D" id="3.30.1330.30">
    <property type="match status" value="1"/>
</dbReference>
<accession>A0A917W4U5</accession>
<proteinExistence type="inferred from homology"/>
<evidence type="ECO:0000313" key="6">
    <source>
        <dbReference type="Proteomes" id="UP000613840"/>
    </source>
</evidence>
<comment type="caution">
    <text evidence="5">The sequence shown here is derived from an EMBL/GenBank/DDBJ whole genome shotgun (WGS) entry which is preliminary data.</text>
</comment>
<evidence type="ECO:0000256" key="3">
    <source>
        <dbReference type="ARBA" id="ARBA00022679"/>
    </source>
</evidence>
<dbReference type="SUPFAM" id="SSF75217">
    <property type="entry name" value="alpha/beta knot"/>
    <property type="match status" value="1"/>
</dbReference>
<dbReference type="SUPFAM" id="SSF55315">
    <property type="entry name" value="L30e-like"/>
    <property type="match status" value="1"/>
</dbReference>
<keyword evidence="6" id="KW-1185">Reference proteome</keyword>
<feature type="domain" description="RNA 2-O ribose methyltransferase substrate binding" evidence="4">
    <location>
        <begin position="40"/>
        <end position="112"/>
    </location>
</feature>
<dbReference type="InterPro" id="IPR001537">
    <property type="entry name" value="SpoU_MeTrfase"/>
</dbReference>
<reference evidence="5" key="2">
    <citation type="submission" date="2020-09" db="EMBL/GenBank/DDBJ databases">
        <authorList>
            <person name="Sun Q."/>
            <person name="Zhou Y."/>
        </authorList>
    </citation>
    <scope>NUCLEOTIDE SEQUENCE</scope>
    <source>
        <strain evidence="5">CGMCC 4.7306</strain>
    </source>
</reference>
<dbReference type="PANTHER" id="PTHR43191">
    <property type="entry name" value="RRNA METHYLTRANSFERASE 3"/>
    <property type="match status" value="1"/>
</dbReference>
<dbReference type="InterPro" id="IPR029026">
    <property type="entry name" value="tRNA_m1G_MTases_N"/>
</dbReference>
<gene>
    <name evidence="5" type="ORF">GCM10011575_28070</name>
</gene>
<dbReference type="SMART" id="SM00967">
    <property type="entry name" value="SpoU_sub_bind"/>
    <property type="match status" value="1"/>
</dbReference>
<dbReference type="AlphaFoldDB" id="A0A917W4U5"/>
<evidence type="ECO:0000256" key="1">
    <source>
        <dbReference type="ARBA" id="ARBA00007228"/>
    </source>
</evidence>
<dbReference type="Gene3D" id="3.40.1280.10">
    <property type="match status" value="1"/>
</dbReference>
<keyword evidence="3" id="KW-0808">Transferase</keyword>
<name>A0A917W4U5_9ACTN</name>
<comment type="similarity">
    <text evidence="1">Belongs to the class IV-like SAM-binding methyltransferase superfamily. RNA methyltransferase TrmH family.</text>
</comment>
<evidence type="ECO:0000313" key="5">
    <source>
        <dbReference type="EMBL" id="GGL67917.1"/>
    </source>
</evidence>
<dbReference type="InterPro" id="IPR051259">
    <property type="entry name" value="rRNA_Methyltransferase"/>
</dbReference>
<reference evidence="5" key="1">
    <citation type="journal article" date="2014" name="Int. J. Syst. Evol. Microbiol.">
        <title>Complete genome sequence of Corynebacterium casei LMG S-19264T (=DSM 44701T), isolated from a smear-ripened cheese.</title>
        <authorList>
            <consortium name="US DOE Joint Genome Institute (JGI-PGF)"/>
            <person name="Walter F."/>
            <person name="Albersmeier A."/>
            <person name="Kalinowski J."/>
            <person name="Ruckert C."/>
        </authorList>
    </citation>
    <scope>NUCLEOTIDE SEQUENCE</scope>
    <source>
        <strain evidence="5">CGMCC 4.7306</strain>
    </source>
</reference>
<dbReference type="InterPro" id="IPR029064">
    <property type="entry name" value="Ribosomal_eL30-like_sf"/>
</dbReference>
<dbReference type="InterPro" id="IPR029028">
    <property type="entry name" value="Alpha/beta_knot_MTases"/>
</dbReference>